<reference evidence="2" key="2">
    <citation type="journal article" date="2015" name="Fish Shellfish Immunol.">
        <title>Early steps in the European eel (Anguilla anguilla)-Vibrio vulnificus interaction in the gills: Role of the RtxA13 toxin.</title>
        <authorList>
            <person name="Callol A."/>
            <person name="Pajuelo D."/>
            <person name="Ebbesson L."/>
            <person name="Teles M."/>
            <person name="MacKenzie S."/>
            <person name="Amaro C."/>
        </authorList>
    </citation>
    <scope>NUCLEOTIDE SEQUENCE</scope>
</reference>
<dbReference type="AlphaFoldDB" id="A0A0E9VW47"/>
<dbReference type="EMBL" id="GBXM01027017">
    <property type="protein sequence ID" value="JAH81560.1"/>
    <property type="molecule type" value="Transcribed_RNA"/>
</dbReference>
<sequence>MLRNVLARCEFLVPRPAQKTRKSAWSRPEEGTESPLPWEHAPRRPDEDGY</sequence>
<evidence type="ECO:0000313" key="2">
    <source>
        <dbReference type="EMBL" id="JAH81560.1"/>
    </source>
</evidence>
<proteinExistence type="predicted"/>
<accession>A0A0E9VW47</accession>
<protein>
    <submittedName>
        <fullName evidence="2">Uncharacterized protein</fullName>
    </submittedName>
</protein>
<feature type="compositionally biased region" description="Basic and acidic residues" evidence="1">
    <location>
        <begin position="40"/>
        <end position="50"/>
    </location>
</feature>
<reference evidence="2" key="1">
    <citation type="submission" date="2014-11" db="EMBL/GenBank/DDBJ databases">
        <authorList>
            <person name="Amaro Gonzalez C."/>
        </authorList>
    </citation>
    <scope>NUCLEOTIDE SEQUENCE</scope>
</reference>
<feature type="region of interest" description="Disordered" evidence="1">
    <location>
        <begin position="17"/>
        <end position="50"/>
    </location>
</feature>
<name>A0A0E9VW47_ANGAN</name>
<organism evidence="2">
    <name type="scientific">Anguilla anguilla</name>
    <name type="common">European freshwater eel</name>
    <name type="synonym">Muraena anguilla</name>
    <dbReference type="NCBI Taxonomy" id="7936"/>
    <lineage>
        <taxon>Eukaryota</taxon>
        <taxon>Metazoa</taxon>
        <taxon>Chordata</taxon>
        <taxon>Craniata</taxon>
        <taxon>Vertebrata</taxon>
        <taxon>Euteleostomi</taxon>
        <taxon>Actinopterygii</taxon>
        <taxon>Neopterygii</taxon>
        <taxon>Teleostei</taxon>
        <taxon>Anguilliformes</taxon>
        <taxon>Anguillidae</taxon>
        <taxon>Anguilla</taxon>
    </lineage>
</organism>
<evidence type="ECO:0000256" key="1">
    <source>
        <dbReference type="SAM" id="MobiDB-lite"/>
    </source>
</evidence>